<dbReference type="GO" id="GO:0033627">
    <property type="term" value="P:cell adhesion mediated by integrin"/>
    <property type="evidence" value="ECO:0007669"/>
    <property type="project" value="TreeGrafter"/>
</dbReference>
<dbReference type="EMBL" id="AFYH01034141">
    <property type="status" value="NOT_ANNOTATED_CDS"/>
    <property type="molecule type" value="Genomic_DNA"/>
</dbReference>
<dbReference type="EMBL" id="AFYH01034146">
    <property type="status" value="NOT_ANNOTATED_CDS"/>
    <property type="molecule type" value="Genomic_DNA"/>
</dbReference>
<dbReference type="GeneTree" id="ENSGT00940000159891"/>
<evidence type="ECO:0000259" key="16">
    <source>
        <dbReference type="Pfam" id="PF20806"/>
    </source>
</evidence>
<protein>
    <submittedName>
        <fullName evidence="17">Integrin subunit alpha 7</fullName>
    </submittedName>
</protein>
<comment type="subcellular location">
    <subcellularLocation>
        <location evidence="1 13">Membrane</location>
        <topology evidence="1 13">Single-pass type I membrane protein</topology>
    </subcellularLocation>
</comment>
<evidence type="ECO:0000256" key="13">
    <source>
        <dbReference type="RuleBase" id="RU003762"/>
    </source>
</evidence>
<dbReference type="Gene3D" id="2.60.40.1530">
    <property type="entry name" value="ntegrin, alpha v. Chain A, domain 4"/>
    <property type="match status" value="1"/>
</dbReference>
<dbReference type="SUPFAM" id="SSF69179">
    <property type="entry name" value="Integrin domains"/>
    <property type="match status" value="3"/>
</dbReference>
<dbReference type="PRINTS" id="PR01185">
    <property type="entry name" value="INTEGRINA"/>
</dbReference>
<evidence type="ECO:0000256" key="6">
    <source>
        <dbReference type="ARBA" id="ARBA00022889"/>
    </source>
</evidence>
<dbReference type="SUPFAM" id="SSF69318">
    <property type="entry name" value="Integrin alpha N-terminal domain"/>
    <property type="match status" value="1"/>
</dbReference>
<evidence type="ECO:0000256" key="11">
    <source>
        <dbReference type="ARBA" id="ARBA00023180"/>
    </source>
</evidence>
<dbReference type="Pfam" id="PF08441">
    <property type="entry name" value="Integrin_A_Ig_1"/>
    <property type="match status" value="1"/>
</dbReference>
<dbReference type="GO" id="GO:0007160">
    <property type="term" value="P:cell-matrix adhesion"/>
    <property type="evidence" value="ECO:0007669"/>
    <property type="project" value="TreeGrafter"/>
</dbReference>
<feature type="domain" description="Integrin alpha first immunoglubulin-like" evidence="14">
    <location>
        <begin position="402"/>
        <end position="565"/>
    </location>
</feature>
<dbReference type="STRING" id="7897.ENSLACP00000018756"/>
<dbReference type="EMBL" id="AFYH01034143">
    <property type="status" value="NOT_ANNOTATED_CDS"/>
    <property type="molecule type" value="Genomic_DNA"/>
</dbReference>
<reference evidence="17" key="2">
    <citation type="submission" date="2025-08" db="UniProtKB">
        <authorList>
            <consortium name="Ensembl"/>
        </authorList>
    </citation>
    <scope>IDENTIFICATION</scope>
</reference>
<dbReference type="InterPro" id="IPR048285">
    <property type="entry name" value="Integrin_alpha_Ig-like_2"/>
</dbReference>
<evidence type="ECO:0000313" key="17">
    <source>
        <dbReference type="Ensembl" id="ENSLACP00000018756.1"/>
    </source>
</evidence>
<dbReference type="GO" id="GO:0008305">
    <property type="term" value="C:integrin complex"/>
    <property type="evidence" value="ECO:0007669"/>
    <property type="project" value="InterPro"/>
</dbReference>
<dbReference type="PANTHER" id="PTHR23220:SF90">
    <property type="entry name" value="INTEGRIN ALPHA-7"/>
    <property type="match status" value="1"/>
</dbReference>
<evidence type="ECO:0000256" key="3">
    <source>
        <dbReference type="ARBA" id="ARBA00022692"/>
    </source>
</evidence>
<dbReference type="Gene3D" id="2.60.40.1460">
    <property type="entry name" value="Integrin domains. Chain A, domain 2"/>
    <property type="match status" value="1"/>
</dbReference>
<gene>
    <name evidence="17" type="primary">ITGA7</name>
</gene>
<keyword evidence="8 13" id="KW-0401">Integrin</keyword>
<reference evidence="18" key="1">
    <citation type="submission" date="2011-08" db="EMBL/GenBank/DDBJ databases">
        <title>The draft genome of Latimeria chalumnae.</title>
        <authorList>
            <person name="Di Palma F."/>
            <person name="Alfoldi J."/>
            <person name="Johnson J."/>
            <person name="Berlin A."/>
            <person name="Gnerre S."/>
            <person name="Jaffe D."/>
            <person name="MacCallum I."/>
            <person name="Young S."/>
            <person name="Walker B.J."/>
            <person name="Lander E."/>
            <person name="Lindblad-Toh K."/>
        </authorList>
    </citation>
    <scope>NUCLEOTIDE SEQUENCE [LARGE SCALE GENOMIC DNA]</scope>
    <source>
        <strain evidence="18">Wild caught</strain>
    </source>
</reference>
<dbReference type="FunFam" id="2.60.40.1510:FF:000002">
    <property type="entry name" value="integrin alpha-6 isoform X2"/>
    <property type="match status" value="1"/>
</dbReference>
<dbReference type="Ensembl" id="ENSLACT00000018889.1">
    <property type="protein sequence ID" value="ENSLACP00000018756.1"/>
    <property type="gene ID" value="ENSLACG00000016510.1"/>
</dbReference>
<evidence type="ECO:0000256" key="2">
    <source>
        <dbReference type="ARBA" id="ARBA00008054"/>
    </source>
</evidence>
<evidence type="ECO:0000259" key="14">
    <source>
        <dbReference type="Pfam" id="PF08441"/>
    </source>
</evidence>
<dbReference type="OMA" id="HTYELIN"/>
<dbReference type="FunCoup" id="H3BA35">
    <property type="interactions" value="929"/>
</dbReference>
<dbReference type="EMBL" id="AFYH01034148">
    <property type="status" value="NOT_ANNOTATED_CDS"/>
    <property type="molecule type" value="Genomic_DNA"/>
</dbReference>
<dbReference type="EMBL" id="AFYH01034142">
    <property type="status" value="NOT_ANNOTATED_CDS"/>
    <property type="molecule type" value="Genomic_DNA"/>
</dbReference>
<dbReference type="GO" id="GO:0009897">
    <property type="term" value="C:external side of plasma membrane"/>
    <property type="evidence" value="ECO:0007669"/>
    <property type="project" value="TreeGrafter"/>
</dbReference>
<keyword evidence="7 13" id="KW-1133">Transmembrane helix</keyword>
<dbReference type="Gene3D" id="2.60.40.1510">
    <property type="entry name" value="ntegrin, alpha v. Chain A, domain 3"/>
    <property type="match status" value="1"/>
</dbReference>
<keyword evidence="18" id="KW-1185">Reference proteome</keyword>
<dbReference type="InterPro" id="IPR000413">
    <property type="entry name" value="Integrin_alpha"/>
</dbReference>
<dbReference type="EMBL" id="AFYH01034140">
    <property type="status" value="NOT_ANNOTATED_CDS"/>
    <property type="molecule type" value="Genomic_DNA"/>
</dbReference>
<keyword evidence="10 13" id="KW-0675">Receptor</keyword>
<dbReference type="EMBL" id="AFYH01034149">
    <property type="status" value="NOT_ANNOTATED_CDS"/>
    <property type="molecule type" value="Genomic_DNA"/>
</dbReference>
<organism evidence="17 18">
    <name type="scientific">Latimeria chalumnae</name>
    <name type="common">Coelacanth</name>
    <dbReference type="NCBI Taxonomy" id="7897"/>
    <lineage>
        <taxon>Eukaryota</taxon>
        <taxon>Metazoa</taxon>
        <taxon>Chordata</taxon>
        <taxon>Craniata</taxon>
        <taxon>Vertebrata</taxon>
        <taxon>Euteleostomi</taxon>
        <taxon>Coelacanthiformes</taxon>
        <taxon>Coelacanthidae</taxon>
        <taxon>Latimeria</taxon>
    </lineage>
</organism>
<reference evidence="17" key="3">
    <citation type="submission" date="2025-09" db="UniProtKB">
        <authorList>
            <consortium name="Ensembl"/>
        </authorList>
    </citation>
    <scope>IDENTIFICATION</scope>
</reference>
<dbReference type="Pfam" id="PF20806">
    <property type="entry name" value="Integrin_A_Ig_3"/>
    <property type="match status" value="1"/>
</dbReference>
<feature type="repeat" description="FG-GAP" evidence="12">
    <location>
        <begin position="241"/>
        <end position="302"/>
    </location>
</feature>
<evidence type="ECO:0000256" key="4">
    <source>
        <dbReference type="ARBA" id="ARBA00022729"/>
    </source>
</evidence>
<feature type="repeat" description="FG-GAP" evidence="12">
    <location>
        <begin position="356"/>
        <end position="417"/>
    </location>
</feature>
<evidence type="ECO:0000256" key="8">
    <source>
        <dbReference type="ARBA" id="ARBA00023037"/>
    </source>
</evidence>
<dbReference type="InterPro" id="IPR028994">
    <property type="entry name" value="Integrin_alpha_N"/>
</dbReference>
<accession>H3BA35</accession>
<dbReference type="EMBL" id="AFYH01034145">
    <property type="status" value="NOT_ANNOTATED_CDS"/>
    <property type="molecule type" value="Genomic_DNA"/>
</dbReference>
<dbReference type="Bgee" id="ENSLACG00000016510">
    <property type="expression patterns" value="Expressed in post-anal tail muscle and 4 other cell types or tissues"/>
</dbReference>
<dbReference type="PANTHER" id="PTHR23220">
    <property type="entry name" value="INTEGRIN ALPHA"/>
    <property type="match status" value="1"/>
</dbReference>
<evidence type="ECO:0000256" key="1">
    <source>
        <dbReference type="ARBA" id="ARBA00004479"/>
    </source>
</evidence>
<dbReference type="eggNOG" id="KOG3637">
    <property type="taxonomic scope" value="Eukaryota"/>
</dbReference>
<dbReference type="GO" id="GO:0098609">
    <property type="term" value="P:cell-cell adhesion"/>
    <property type="evidence" value="ECO:0007669"/>
    <property type="project" value="TreeGrafter"/>
</dbReference>
<dbReference type="SMART" id="SM00191">
    <property type="entry name" value="Int_alpha"/>
    <property type="match status" value="3"/>
</dbReference>
<keyword evidence="11" id="KW-0325">Glycoprotein</keyword>
<keyword evidence="5" id="KW-0677">Repeat</keyword>
<dbReference type="AlphaFoldDB" id="H3BA35"/>
<evidence type="ECO:0000313" key="18">
    <source>
        <dbReference type="Proteomes" id="UP000008672"/>
    </source>
</evidence>
<dbReference type="Pfam" id="PF20805">
    <property type="entry name" value="Integrin_A_Ig_2"/>
    <property type="match status" value="1"/>
</dbReference>
<feature type="repeat" description="FG-GAP" evidence="12">
    <location>
        <begin position="185"/>
        <end position="240"/>
    </location>
</feature>
<dbReference type="InterPro" id="IPR013517">
    <property type="entry name" value="FG-GAP"/>
</dbReference>
<dbReference type="InterPro" id="IPR013519">
    <property type="entry name" value="Int_alpha_beta-p"/>
</dbReference>
<dbReference type="PROSITE" id="PS51470">
    <property type="entry name" value="FG_GAP"/>
    <property type="match status" value="3"/>
</dbReference>
<dbReference type="EMBL" id="AFYH01034147">
    <property type="status" value="NOT_ANNOTATED_CDS"/>
    <property type="molecule type" value="Genomic_DNA"/>
</dbReference>
<feature type="domain" description="Integrin alpha third immunoglobulin-like" evidence="16">
    <location>
        <begin position="740"/>
        <end position="957"/>
    </location>
</feature>
<dbReference type="Proteomes" id="UP000008672">
    <property type="component" value="Unassembled WGS sequence"/>
</dbReference>
<evidence type="ECO:0000256" key="9">
    <source>
        <dbReference type="ARBA" id="ARBA00023136"/>
    </source>
</evidence>
<evidence type="ECO:0000256" key="12">
    <source>
        <dbReference type="PROSITE-ProRule" id="PRU00803"/>
    </source>
</evidence>
<sequence length="1029" mass="114597">ILVGAPQALALANQQANRTGALFSCPLTKEDDDCEQVEIDGEVDLNKESKENQWLGVTVKSQGIGGKVVVCAHLYEFRQRVKQPSETRDVIGRCYVLSQDLTISDDLDGGDWKFCEGRPQGHQRFGFCQQGISVSFTSDNHYILFGAPGTYNWKGNLRIELFNHQTFDLNSYDDGPYEAGGEKEQDPRLIPVPSNSYFGFSVDSGKGLTRKRELSFVAGAPRANHTGAVIILKKDNVNRLVPEYVLWGEELASSFGYSVAVTDLNNDGWMDLIVGAPNFFDRKEEIGGGAYVYINQVGNWNEVKPVRLNGTYHSMFGLVVASIGDVNQDGYGGNASDILELRLLAHCVCTVTATPQKKILDGEGVGVKKFGYSISGGLDIDENSYPDLVVGSLSDSVVLYRARPVTNITSEIKINPENIDLEQNTCRNSLGVCVDVRTCFNYNANPTTYKPRLTLGYMLEADGERRKLGLAPRVQFLRRKHTDAEHQFSDSVELHAQGETKCATATFQLQENLRDKLRTIPVTLTYRIKHARLRRQAKEELEPLMPVLNAQYPNSIRAEVNFLREGCGEDKVCQSNLQLHYQFCSRVGSNTDTFTPLPLDSNKMAVFSLTDQEDVALEITVTNSPSDRRHPHRDGDDAHAAQLIASIPDTLTYSAFRSHQPVTDKQLVCAANQNGSRVECELGNPMKRDAKVTFYLILSTSGINIETTELAVDLQLATISEQPDLEPVTARASVVLELPLSVTGISPPFSITYIYGGTLWGEQSQEQSPDSIPTVSFHFFKVSNRGQSLKTLGSAFLNVMWPYEVSNGKWLLYPIRVHFEGNHRMQCASTHVVNQLKLRYKQKKRRKREVERMQVDNAGSASGSAWPVAYSERKKTHILDCTLGTAKCVVFQCPLYSFDAAAVLKIRSRLWNSTFLEDFSSVSSIELIVRANITVKSSIKNLVLREAMTQIQVTVYPDQETSEYTGIPWWIILIAILAGILVNALVGIILWFLCGFFKRTSTESKFTAEYHKAQLAVQPSEAEKQATEA</sequence>
<evidence type="ECO:0000256" key="5">
    <source>
        <dbReference type="ARBA" id="ARBA00022737"/>
    </source>
</evidence>
<keyword evidence="3 13" id="KW-0812">Transmembrane</keyword>
<dbReference type="InterPro" id="IPR013649">
    <property type="entry name" value="Integrin_alpha_Ig-like_1"/>
</dbReference>
<evidence type="ECO:0000256" key="10">
    <source>
        <dbReference type="ARBA" id="ARBA00023170"/>
    </source>
</evidence>
<dbReference type="HOGENOM" id="CLU_004111_1_0_1"/>
<dbReference type="GO" id="GO:0005178">
    <property type="term" value="F:integrin binding"/>
    <property type="evidence" value="ECO:0007669"/>
    <property type="project" value="TreeGrafter"/>
</dbReference>
<dbReference type="InParanoid" id="H3BA35"/>
<feature type="domain" description="Integrin alpha second immunoglobulin-like" evidence="15">
    <location>
        <begin position="567"/>
        <end position="734"/>
    </location>
</feature>
<keyword evidence="9 13" id="KW-0472">Membrane</keyword>
<dbReference type="Pfam" id="PF01839">
    <property type="entry name" value="FG-GAP"/>
    <property type="match status" value="1"/>
</dbReference>
<dbReference type="InterPro" id="IPR048286">
    <property type="entry name" value="Integrin_alpha_Ig-like_3"/>
</dbReference>
<dbReference type="Gene3D" id="2.130.10.130">
    <property type="entry name" value="Integrin alpha, N-terminal"/>
    <property type="match status" value="1"/>
</dbReference>
<comment type="similarity">
    <text evidence="2 13">Belongs to the integrin alpha chain family.</text>
</comment>
<proteinExistence type="inferred from homology"/>
<feature type="transmembrane region" description="Helical" evidence="13">
    <location>
        <begin position="969"/>
        <end position="997"/>
    </location>
</feature>
<dbReference type="Gene3D" id="1.20.5.930">
    <property type="entry name" value="Bicelle-embedded integrin alpha(iib) transmembrane segment"/>
    <property type="match status" value="1"/>
</dbReference>
<dbReference type="InterPro" id="IPR032695">
    <property type="entry name" value="Integrin_dom_sf"/>
</dbReference>
<evidence type="ECO:0000259" key="15">
    <source>
        <dbReference type="Pfam" id="PF20805"/>
    </source>
</evidence>
<evidence type="ECO:0000256" key="7">
    <source>
        <dbReference type="ARBA" id="ARBA00022989"/>
    </source>
</evidence>
<dbReference type="GO" id="GO:0050900">
    <property type="term" value="P:leukocyte migration"/>
    <property type="evidence" value="ECO:0007669"/>
    <property type="project" value="TreeGrafter"/>
</dbReference>
<keyword evidence="4" id="KW-0732">Signal</keyword>
<name>H3BA35_LATCH</name>
<dbReference type="EMBL" id="AFYH01034144">
    <property type="status" value="NOT_ANNOTATED_CDS"/>
    <property type="molecule type" value="Genomic_DNA"/>
</dbReference>
<keyword evidence="6 13" id="KW-0130">Cell adhesion</keyword>
<dbReference type="GO" id="GO:0007229">
    <property type="term" value="P:integrin-mediated signaling pathway"/>
    <property type="evidence" value="ECO:0007669"/>
    <property type="project" value="UniProtKB-KW"/>
</dbReference>